<feature type="coiled-coil region" evidence="1">
    <location>
        <begin position="975"/>
        <end position="1004"/>
    </location>
</feature>
<gene>
    <name evidence="3" type="ORF">CEUSTIGMA_g1765.t1</name>
</gene>
<feature type="compositionally biased region" description="Basic and acidic residues" evidence="2">
    <location>
        <begin position="196"/>
        <end position="206"/>
    </location>
</feature>
<dbReference type="AlphaFoldDB" id="A0A250WU77"/>
<feature type="compositionally biased region" description="Low complexity" evidence="2">
    <location>
        <begin position="436"/>
        <end position="450"/>
    </location>
</feature>
<feature type="region of interest" description="Disordered" evidence="2">
    <location>
        <begin position="434"/>
        <end position="456"/>
    </location>
</feature>
<dbReference type="Proteomes" id="UP000232323">
    <property type="component" value="Unassembled WGS sequence"/>
</dbReference>
<feature type="region of interest" description="Disordered" evidence="2">
    <location>
        <begin position="389"/>
        <end position="412"/>
    </location>
</feature>
<dbReference type="STRING" id="1157962.A0A250WU77"/>
<evidence type="ECO:0000313" key="4">
    <source>
        <dbReference type="Proteomes" id="UP000232323"/>
    </source>
</evidence>
<accession>A0A250WU77</accession>
<evidence type="ECO:0000256" key="1">
    <source>
        <dbReference type="SAM" id="Coils"/>
    </source>
</evidence>
<reference evidence="3 4" key="1">
    <citation type="submission" date="2017-08" db="EMBL/GenBank/DDBJ databases">
        <title>Acidophilic green algal genome provides insights into adaptation to an acidic environment.</title>
        <authorList>
            <person name="Hirooka S."/>
            <person name="Hirose Y."/>
            <person name="Kanesaki Y."/>
            <person name="Higuchi S."/>
            <person name="Fujiwara T."/>
            <person name="Onuma R."/>
            <person name="Era A."/>
            <person name="Ohbayashi R."/>
            <person name="Uzuka A."/>
            <person name="Nozaki H."/>
            <person name="Yoshikawa H."/>
            <person name="Miyagishima S.Y."/>
        </authorList>
    </citation>
    <scope>NUCLEOTIDE SEQUENCE [LARGE SCALE GENOMIC DNA]</scope>
    <source>
        <strain evidence="3 4">NIES-2499</strain>
    </source>
</reference>
<sequence>MNTQLGAFKHKATKKCIVKKNSKSAGFLAQHLFKKNIFTSVARGFPRSFVQKEGSLIPERHVAHLENIAPGSNQFEYYSKKLIAFIGLFLITCISLLRRYPVVFGIGSFALTTDSAVAACSNRIDENKQLQPPAAQKNHSVRHKASSALKSAFYLPARVLDFLVLNDHVVTPLLSGPRASSTELPTSAPAVSLTGEDSRSDHRDATSRAGKMEAAPSPTPLMTCQTESNGSASTSQTDLAAALPEAQISLLSSSPTPHAQMLDSDLLVTSEDPEAGRSRMIDSTLAGAGALGLLPETQQQELLGGDSLGEHQLHVEAAESAAAAFNKSDLSIEKAHVPAEAWPAVVIHLLPSLSVEETYTLTWCGIVLGLLPIYQISLLLVLAATGGGRKSNTASEEPSTTSEEPSTTSRLVSINPAEIAGGLQIGGINDNKTTFGAPSAAPAAPAPAGAESSLQKDPDVLHHEEQPLSVLDRAFLLCLEPEMPSFTGKAVDLSDGVPTVAHRRPANNQCTATKSVNVQKTAAPLDDALDGRANTDSLLSRAFQLCLGPQFPSLAGVAGEFIHRDPFYNAASRAEILPASEENKTKPVFSSVLSTALQLYMDPQYPSFAGVAAHHFHKELLYSKHEQMIAGSSPSREDALPPITQSADAGNAVEVAVVEDKPAIVTDEQLRLPIPAAQGGTVDAQAFLPVDAPHVLAAVPCAHGGNIDAATHASALVLDSVTHDQFCTAPWPLGGDKIPTESSATAAQSLRSPPPAFLMSAASAADAYLFEQLWWKNMMVGGHDDVRDSFALLMHGLYNAWHHAQMASCVTWDSAELQQVVIRAAHDVIESRTWALRRKYIGMLGFEEEGSKAHESLKLRIFYLDTTWQLFFHLHSQAMPENTVAIFDKLNSFFKQLGHDQHQIEREMLEKIMEGTKQQRAEDGRILDVHLAEQQKAELEKGVEEERILALHLAEQQRAEEERILAVQLAEQHRAEDEERILAMQLAEQQRAEEERILAVQLAEQQRAEDEERILAMQLVEQQRAEEERILTLQFAGQLKEEEDRMLIALSTEEHRLKLAVESLQMDMLAEEHEYNTQLVEALQEAHILDSTDQIAPLLPDAAPVLQAEVIELGGQRSSSAICLDAWSVDYTMGMQMLQVTESLSFSGSSPYSALHARPAEQVSGPTNKEWVDQKHLGDAVKEAPLKRLDTASGGSSSGAHFMKVRKLSISKGRPPSLMPYNPPAVPFRKIYRLSFSQQRKQQQQ</sequence>
<feature type="compositionally biased region" description="Polar residues" evidence="2">
    <location>
        <begin position="220"/>
        <end position="237"/>
    </location>
</feature>
<evidence type="ECO:0000256" key="2">
    <source>
        <dbReference type="SAM" id="MobiDB-lite"/>
    </source>
</evidence>
<keyword evidence="1" id="KW-0175">Coiled coil</keyword>
<dbReference type="EMBL" id="BEGY01000006">
    <property type="protein sequence ID" value="GAX74316.1"/>
    <property type="molecule type" value="Genomic_DNA"/>
</dbReference>
<protein>
    <submittedName>
        <fullName evidence="3">Uncharacterized protein</fullName>
    </submittedName>
</protein>
<organism evidence="3 4">
    <name type="scientific">Chlamydomonas eustigma</name>
    <dbReference type="NCBI Taxonomy" id="1157962"/>
    <lineage>
        <taxon>Eukaryota</taxon>
        <taxon>Viridiplantae</taxon>
        <taxon>Chlorophyta</taxon>
        <taxon>core chlorophytes</taxon>
        <taxon>Chlorophyceae</taxon>
        <taxon>CS clade</taxon>
        <taxon>Chlamydomonadales</taxon>
        <taxon>Chlamydomonadaceae</taxon>
        <taxon>Chlamydomonas</taxon>
    </lineage>
</organism>
<keyword evidence="4" id="KW-1185">Reference proteome</keyword>
<evidence type="ECO:0000313" key="3">
    <source>
        <dbReference type="EMBL" id="GAX74316.1"/>
    </source>
</evidence>
<feature type="compositionally biased region" description="Low complexity" evidence="2">
    <location>
        <begin position="395"/>
        <end position="409"/>
    </location>
</feature>
<name>A0A250WU77_9CHLO</name>
<comment type="caution">
    <text evidence="3">The sequence shown here is derived from an EMBL/GenBank/DDBJ whole genome shotgun (WGS) entry which is preliminary data.</text>
</comment>
<proteinExistence type="predicted"/>
<feature type="region of interest" description="Disordered" evidence="2">
    <location>
        <begin position="175"/>
        <end position="237"/>
    </location>
</feature>